<proteinExistence type="predicted"/>
<dbReference type="GO" id="GO:0008270">
    <property type="term" value="F:zinc ion binding"/>
    <property type="evidence" value="ECO:0007669"/>
    <property type="project" value="UniProtKB-KW"/>
</dbReference>
<accession>A0AAV0WH99</accession>
<reference evidence="7 8" key="1">
    <citation type="submission" date="2023-01" db="EMBL/GenBank/DDBJ databases">
        <authorList>
            <person name="Whitehead M."/>
        </authorList>
    </citation>
    <scope>NUCLEOTIDE SEQUENCE [LARGE SCALE GENOMIC DNA]</scope>
</reference>
<keyword evidence="2" id="KW-0479">Metal-binding</keyword>
<keyword evidence="3" id="KW-0863">Zinc-finger</keyword>
<dbReference type="InterPro" id="IPR052035">
    <property type="entry name" value="ZnF_BED_domain_contain"/>
</dbReference>
<evidence type="ECO:0000256" key="4">
    <source>
        <dbReference type="ARBA" id="ARBA00022833"/>
    </source>
</evidence>
<evidence type="ECO:0000313" key="7">
    <source>
        <dbReference type="EMBL" id="CAI6355216.1"/>
    </source>
</evidence>
<dbReference type="InterPro" id="IPR012337">
    <property type="entry name" value="RNaseH-like_sf"/>
</dbReference>
<dbReference type="PANTHER" id="PTHR46481:SF10">
    <property type="entry name" value="ZINC FINGER BED DOMAIN-CONTAINING PROTEIN 39"/>
    <property type="match status" value="1"/>
</dbReference>
<gene>
    <name evidence="7" type="ORF">MEUPH1_LOCUS11100</name>
</gene>
<name>A0AAV0WH99_9HEMI</name>
<comment type="subcellular location">
    <subcellularLocation>
        <location evidence="1">Nucleus</location>
    </subcellularLocation>
</comment>
<dbReference type="InterPro" id="IPR008906">
    <property type="entry name" value="HATC_C_dom"/>
</dbReference>
<evidence type="ECO:0000313" key="8">
    <source>
        <dbReference type="Proteomes" id="UP001160148"/>
    </source>
</evidence>
<comment type="caution">
    <text evidence="7">The sequence shown here is derived from an EMBL/GenBank/DDBJ whole genome shotgun (WGS) entry which is preliminary data.</text>
</comment>
<dbReference type="PANTHER" id="PTHR46481">
    <property type="entry name" value="ZINC FINGER BED DOMAIN-CONTAINING PROTEIN 4"/>
    <property type="match status" value="1"/>
</dbReference>
<keyword evidence="8" id="KW-1185">Reference proteome</keyword>
<evidence type="ECO:0000256" key="5">
    <source>
        <dbReference type="ARBA" id="ARBA00023242"/>
    </source>
</evidence>
<protein>
    <recommendedName>
        <fullName evidence="6">HAT C-terminal dimerisation domain-containing protein</fullName>
    </recommendedName>
</protein>
<dbReference type="GO" id="GO:0005634">
    <property type="term" value="C:nucleus"/>
    <property type="evidence" value="ECO:0007669"/>
    <property type="project" value="UniProtKB-SubCell"/>
</dbReference>
<evidence type="ECO:0000256" key="1">
    <source>
        <dbReference type="ARBA" id="ARBA00004123"/>
    </source>
</evidence>
<keyword evidence="4" id="KW-0862">Zinc</keyword>
<organism evidence="7 8">
    <name type="scientific">Macrosiphum euphorbiae</name>
    <name type="common">potato aphid</name>
    <dbReference type="NCBI Taxonomy" id="13131"/>
    <lineage>
        <taxon>Eukaryota</taxon>
        <taxon>Metazoa</taxon>
        <taxon>Ecdysozoa</taxon>
        <taxon>Arthropoda</taxon>
        <taxon>Hexapoda</taxon>
        <taxon>Insecta</taxon>
        <taxon>Pterygota</taxon>
        <taxon>Neoptera</taxon>
        <taxon>Paraneoptera</taxon>
        <taxon>Hemiptera</taxon>
        <taxon>Sternorrhyncha</taxon>
        <taxon>Aphidomorpha</taxon>
        <taxon>Aphidoidea</taxon>
        <taxon>Aphididae</taxon>
        <taxon>Macrosiphini</taxon>
        <taxon>Macrosiphum</taxon>
    </lineage>
</organism>
<dbReference type="GO" id="GO:0046983">
    <property type="term" value="F:protein dimerization activity"/>
    <property type="evidence" value="ECO:0007669"/>
    <property type="project" value="InterPro"/>
</dbReference>
<dbReference type="Proteomes" id="UP001160148">
    <property type="component" value="Unassembled WGS sequence"/>
</dbReference>
<keyword evidence="5" id="KW-0539">Nucleus</keyword>
<feature type="domain" description="HAT C-terminal dimerisation" evidence="6">
    <location>
        <begin position="572"/>
        <end position="650"/>
    </location>
</feature>
<evidence type="ECO:0000256" key="2">
    <source>
        <dbReference type="ARBA" id="ARBA00022723"/>
    </source>
</evidence>
<dbReference type="SUPFAM" id="SSF53098">
    <property type="entry name" value="Ribonuclease H-like"/>
    <property type="match status" value="1"/>
</dbReference>
<evidence type="ECO:0000259" key="6">
    <source>
        <dbReference type="Pfam" id="PF05699"/>
    </source>
</evidence>
<evidence type="ECO:0000256" key="3">
    <source>
        <dbReference type="ARBA" id="ARBA00022771"/>
    </source>
</evidence>
<dbReference type="Pfam" id="PF05699">
    <property type="entry name" value="Dimer_Tnp_hAT"/>
    <property type="match status" value="1"/>
</dbReference>
<dbReference type="EMBL" id="CARXXK010000002">
    <property type="protein sequence ID" value="CAI6355216.1"/>
    <property type="molecule type" value="Genomic_DNA"/>
</dbReference>
<sequence length="659" mass="74330">MSSRKSVLWNFYDKSTDDDICTNHIKRKHPSVNIDRMSKVARNSMSSSIDLSEANVDEPAETDFAVLANQIVDTANKFQTTLQNVSRPQSSQSGEIGSECSDIDSLLTKSTNSTPSSLACSSTQSLNSLNLKQPKIYESLSNIQVYEERGSKTQAITDALIYMIAKDNMPLSTTEKPGFIYFMRKTAPLYKIPSRKVVTNLVKTKYQVLSTLVKSRLSNVEHMTITADIWTDIINTTSFLYMTVHFLSMSKDSLDSVTIGVLELADSHNANNIREWFEQILKEWGIQKHQVLTVVTDSGANILSAVKKAFGNDYHLPCFAHTLNLVTQRPLNELPDIQIIISKIKSIVTFFKQSVSANDDLKKVCDLNLKQSVPTRWNSIYYMIDRFLLCSNHIASILITIRQGPSMLSVDEIGIAKEINLILKPFEAATKELCGGNYITGSKVIPLIHCLIKNCEKIIVNNPTVVQLKSALLDNLKRQFGRMEEIEILSMATLLDPRFKTLHLNNSVAVSVAIRTICLKILDLKTNSSGSNKDSSDDDTEQAYNLWSFHNELVSKKALENSEENNECMPTELEHFLKQPTIPLHDDIFKFWKVHRIMYPHIAKIAEPYLSLVATSVPSERLFSKAGNIMTAKRNRLKGEKLQQLLFLNSLNVDDWHLK</sequence>
<dbReference type="AlphaFoldDB" id="A0AAV0WH99"/>
<dbReference type="SUPFAM" id="SSF140996">
    <property type="entry name" value="Hermes dimerisation domain"/>
    <property type="match status" value="1"/>
</dbReference>